<gene>
    <name evidence="7" type="ORF">EJ903_12100</name>
</gene>
<keyword evidence="4 7" id="KW-0418">Kinase</keyword>
<dbReference type="OrthoDB" id="9776822at2"/>
<evidence type="ECO:0000256" key="5">
    <source>
        <dbReference type="ARBA" id="ARBA00022840"/>
    </source>
</evidence>
<sequence length="339" mass="35056">MSIATSIVTLPETARPIRAICMGEVLIDFVPTVTGTDLATAPAFQKAPGGAPANVAVGLSRLGVPSAMIAKVGADGFGRFLIKALVDAGVDATLVRQDPANRTPLAFVSLAEDGDREFLFYGEPWGNLVPEDLDLAAIGAADLLHFGSLALIGEGPRAATWAAVDAARAQNRMVSFDANLRLDLWPSADAARAAIRQGIARSTVIKLSDEELEFLTGSTDAVVAGRTLWHDAAQALVVTHGSKGCTCLTRTEHVSVRGFSVRPVDTTGAGDAFVAGFLSGLLTTPDAPLADLCRFANGAGALATTQRGAIPAMPTREAVTSLIAAQFNASSSATEQSES</sequence>
<feature type="domain" description="Carbohydrate kinase PfkB" evidence="6">
    <location>
        <begin position="20"/>
        <end position="315"/>
    </location>
</feature>
<comment type="similarity">
    <text evidence="1">Belongs to the carbohydrate kinase PfkB family.</text>
</comment>
<dbReference type="Proteomes" id="UP000277007">
    <property type="component" value="Unassembled WGS sequence"/>
</dbReference>
<keyword evidence="5" id="KW-0067">ATP-binding</keyword>
<proteinExistence type="inferred from homology"/>
<evidence type="ECO:0000256" key="3">
    <source>
        <dbReference type="ARBA" id="ARBA00022741"/>
    </source>
</evidence>
<dbReference type="PANTHER" id="PTHR43085">
    <property type="entry name" value="HEXOKINASE FAMILY MEMBER"/>
    <property type="match status" value="1"/>
</dbReference>
<evidence type="ECO:0000256" key="1">
    <source>
        <dbReference type="ARBA" id="ARBA00010688"/>
    </source>
</evidence>
<keyword evidence="3" id="KW-0547">Nucleotide-binding</keyword>
<dbReference type="GO" id="GO:0005524">
    <property type="term" value="F:ATP binding"/>
    <property type="evidence" value="ECO:0007669"/>
    <property type="project" value="UniProtKB-KW"/>
</dbReference>
<name>A0A431VHY9_9PROT</name>
<organism evidence="7 8">
    <name type="scientific">Azospirillum griseum</name>
    <dbReference type="NCBI Taxonomy" id="2496639"/>
    <lineage>
        <taxon>Bacteria</taxon>
        <taxon>Pseudomonadati</taxon>
        <taxon>Pseudomonadota</taxon>
        <taxon>Alphaproteobacteria</taxon>
        <taxon>Rhodospirillales</taxon>
        <taxon>Azospirillaceae</taxon>
        <taxon>Azospirillum</taxon>
    </lineage>
</organism>
<comment type="caution">
    <text evidence="7">The sequence shown here is derived from an EMBL/GenBank/DDBJ whole genome shotgun (WGS) entry which is preliminary data.</text>
</comment>
<dbReference type="PROSITE" id="PS00583">
    <property type="entry name" value="PFKB_KINASES_1"/>
    <property type="match status" value="1"/>
</dbReference>
<dbReference type="RefSeq" id="WP_126615484.1">
    <property type="nucleotide sequence ID" value="NZ_JBHUCY010000033.1"/>
</dbReference>
<keyword evidence="2" id="KW-0808">Transferase</keyword>
<accession>A0A431VHY9</accession>
<dbReference type="InterPro" id="IPR050306">
    <property type="entry name" value="PfkB_Carbo_kinase"/>
</dbReference>
<dbReference type="Pfam" id="PF00294">
    <property type="entry name" value="PfkB"/>
    <property type="match status" value="1"/>
</dbReference>
<reference evidence="7 8" key="1">
    <citation type="submission" date="2018-12" db="EMBL/GenBank/DDBJ databases">
        <authorList>
            <person name="Yang Y."/>
        </authorList>
    </citation>
    <scope>NUCLEOTIDE SEQUENCE [LARGE SCALE GENOMIC DNA]</scope>
    <source>
        <strain evidence="7 8">L-25-5w-1</strain>
    </source>
</reference>
<dbReference type="EMBL" id="RXMA01000009">
    <property type="protein sequence ID" value="RTR20268.1"/>
    <property type="molecule type" value="Genomic_DNA"/>
</dbReference>
<dbReference type="Gene3D" id="3.40.1190.20">
    <property type="match status" value="1"/>
</dbReference>
<dbReference type="GO" id="GO:0016301">
    <property type="term" value="F:kinase activity"/>
    <property type="evidence" value="ECO:0007669"/>
    <property type="project" value="UniProtKB-KW"/>
</dbReference>
<evidence type="ECO:0000313" key="7">
    <source>
        <dbReference type="EMBL" id="RTR20268.1"/>
    </source>
</evidence>
<evidence type="ECO:0000313" key="8">
    <source>
        <dbReference type="Proteomes" id="UP000277007"/>
    </source>
</evidence>
<dbReference type="InterPro" id="IPR002173">
    <property type="entry name" value="Carboh/pur_kinase_PfkB_CS"/>
</dbReference>
<dbReference type="InterPro" id="IPR011611">
    <property type="entry name" value="PfkB_dom"/>
</dbReference>
<evidence type="ECO:0000259" key="6">
    <source>
        <dbReference type="Pfam" id="PF00294"/>
    </source>
</evidence>
<dbReference type="PROSITE" id="PS00584">
    <property type="entry name" value="PFKB_KINASES_2"/>
    <property type="match status" value="1"/>
</dbReference>
<dbReference type="InterPro" id="IPR029056">
    <property type="entry name" value="Ribokinase-like"/>
</dbReference>
<dbReference type="SUPFAM" id="SSF53613">
    <property type="entry name" value="Ribokinase-like"/>
    <property type="match status" value="1"/>
</dbReference>
<evidence type="ECO:0000256" key="2">
    <source>
        <dbReference type="ARBA" id="ARBA00022679"/>
    </source>
</evidence>
<protein>
    <submittedName>
        <fullName evidence="7">Fructokinase</fullName>
    </submittedName>
</protein>
<keyword evidence="8" id="KW-1185">Reference proteome</keyword>
<dbReference type="AlphaFoldDB" id="A0A431VHY9"/>
<dbReference type="PANTHER" id="PTHR43085:SF1">
    <property type="entry name" value="PSEUDOURIDINE KINASE-RELATED"/>
    <property type="match status" value="1"/>
</dbReference>
<evidence type="ECO:0000256" key="4">
    <source>
        <dbReference type="ARBA" id="ARBA00022777"/>
    </source>
</evidence>
<dbReference type="CDD" id="cd01167">
    <property type="entry name" value="bac_FRK"/>
    <property type="match status" value="1"/>
</dbReference>